<evidence type="ECO:0000313" key="3">
    <source>
        <dbReference type="EMBL" id="ARU04415.1"/>
    </source>
</evidence>
<evidence type="ECO:0000313" key="4">
    <source>
        <dbReference type="Proteomes" id="UP000196138"/>
    </source>
</evidence>
<evidence type="ECO:0000256" key="2">
    <source>
        <dbReference type="SAM" id="Phobius"/>
    </source>
</evidence>
<keyword evidence="2" id="KW-1133">Transmembrane helix</keyword>
<feature type="compositionally biased region" description="Polar residues" evidence="1">
    <location>
        <begin position="40"/>
        <end position="55"/>
    </location>
</feature>
<dbReference type="GO" id="GO:0004252">
    <property type="term" value="F:serine-type endopeptidase activity"/>
    <property type="evidence" value="ECO:0007669"/>
    <property type="project" value="InterPro"/>
</dbReference>
<feature type="transmembrane region" description="Helical" evidence="2">
    <location>
        <begin position="87"/>
        <end position="107"/>
    </location>
</feature>
<reference evidence="3 4" key="1">
    <citation type="submission" date="2017-05" db="EMBL/GenBank/DDBJ databases">
        <authorList>
            <person name="Song R."/>
            <person name="Chenine A.L."/>
            <person name="Ruprecht R.M."/>
        </authorList>
    </citation>
    <scope>NUCLEOTIDE SEQUENCE [LARGE SCALE GENOMIC DNA]</scope>
    <source>
        <strain evidence="3 4">DSM 26136</strain>
    </source>
</reference>
<dbReference type="RefSeq" id="WP_087278941.1">
    <property type="nucleotide sequence ID" value="NZ_CP021455.1"/>
</dbReference>
<dbReference type="PANTHER" id="PTHR22939:SF129">
    <property type="entry name" value="SERINE PROTEASE HTRA2, MITOCHONDRIAL"/>
    <property type="match status" value="1"/>
</dbReference>
<proteinExistence type="predicted"/>
<dbReference type="Proteomes" id="UP000196138">
    <property type="component" value="Chromosome"/>
</dbReference>
<dbReference type="PRINTS" id="PR00834">
    <property type="entry name" value="PROTEASES2C"/>
</dbReference>
<sequence length="344" mass="35390">MRRPPIHSRSASRLATGGQAAAPEADPPAPAQESGAANGLPSNGVPNGLPSNGSSPAPEAHPARQATVDRALKSWGLWHADAPHAAALRWLSLAVLLLGLTVIGLLADRLRPQPAPLTEKAVERLITRSLQTQVLPSQAARAAALVAPSVVHVGSYGRAGRGRVPEELAEGTGVVLQDSGVVLTNWHVVQDADSIRLTFADGTESLATVRRKSPEKDIAVLQALRVPDDLVAATLGSPDQLQLGDQVVVVGFPFGIGPSVSAGVVSGKDRVYHSRAARQQLERLIQFDAAANPGNSGGPLVNAAGEVVGIVTAILNPTQNGTFLGIGFATPIDEAASAAGQAPF</sequence>
<dbReference type="GO" id="GO:0006508">
    <property type="term" value="P:proteolysis"/>
    <property type="evidence" value="ECO:0007669"/>
    <property type="project" value="InterPro"/>
</dbReference>
<dbReference type="InterPro" id="IPR001940">
    <property type="entry name" value="Peptidase_S1C"/>
</dbReference>
<dbReference type="KEGG" id="cser:CCO03_06760"/>
<evidence type="ECO:0000256" key="1">
    <source>
        <dbReference type="SAM" id="MobiDB-lite"/>
    </source>
</evidence>
<dbReference type="InterPro" id="IPR009003">
    <property type="entry name" value="Peptidase_S1_PA"/>
</dbReference>
<feature type="region of interest" description="Disordered" evidence="1">
    <location>
        <begin position="1"/>
        <end position="66"/>
    </location>
</feature>
<organism evidence="3 4">
    <name type="scientific">Comamonas serinivorans</name>
    <dbReference type="NCBI Taxonomy" id="1082851"/>
    <lineage>
        <taxon>Bacteria</taxon>
        <taxon>Pseudomonadati</taxon>
        <taxon>Pseudomonadota</taxon>
        <taxon>Betaproteobacteria</taxon>
        <taxon>Burkholderiales</taxon>
        <taxon>Comamonadaceae</taxon>
        <taxon>Comamonas</taxon>
    </lineage>
</organism>
<keyword evidence="2" id="KW-0472">Membrane</keyword>
<name>A0A1Y0ELA2_9BURK</name>
<dbReference type="SUPFAM" id="SSF50494">
    <property type="entry name" value="Trypsin-like serine proteases"/>
    <property type="match status" value="1"/>
</dbReference>
<dbReference type="EMBL" id="CP021455">
    <property type="protein sequence ID" value="ARU04415.1"/>
    <property type="molecule type" value="Genomic_DNA"/>
</dbReference>
<protein>
    <recommendedName>
        <fullName evidence="5">Peptidase S1</fullName>
    </recommendedName>
</protein>
<keyword evidence="4" id="KW-1185">Reference proteome</keyword>
<dbReference type="Gene3D" id="2.40.10.120">
    <property type="match status" value="1"/>
</dbReference>
<gene>
    <name evidence="3" type="ORF">CCO03_06760</name>
</gene>
<accession>A0A1Y0ELA2</accession>
<dbReference type="Pfam" id="PF13365">
    <property type="entry name" value="Trypsin_2"/>
    <property type="match status" value="1"/>
</dbReference>
<dbReference type="PANTHER" id="PTHR22939">
    <property type="entry name" value="SERINE PROTEASE FAMILY S1C HTRA-RELATED"/>
    <property type="match status" value="1"/>
</dbReference>
<dbReference type="OrthoDB" id="8520726at2"/>
<keyword evidence="2" id="KW-0812">Transmembrane</keyword>
<dbReference type="AlphaFoldDB" id="A0A1Y0ELA2"/>
<evidence type="ECO:0008006" key="5">
    <source>
        <dbReference type="Google" id="ProtNLM"/>
    </source>
</evidence>